<sequence>MSDTDQMLRAIINEQSDLKQELLKKIEEVDIKLGGVEERLGKKIDKVEGKVLVNTKRLDKIGSQLAYLEDDTPTNI</sequence>
<dbReference type="Proteomes" id="UP000231246">
    <property type="component" value="Unassembled WGS sequence"/>
</dbReference>
<evidence type="ECO:0000256" key="1">
    <source>
        <dbReference type="SAM" id="Coils"/>
    </source>
</evidence>
<feature type="coiled-coil region" evidence="1">
    <location>
        <begin position="12"/>
        <end position="39"/>
    </location>
</feature>
<evidence type="ECO:0000313" key="3">
    <source>
        <dbReference type="Proteomes" id="UP000231246"/>
    </source>
</evidence>
<dbReference type="EMBL" id="PCTA01000008">
    <property type="protein sequence ID" value="PIP62027.1"/>
    <property type="molecule type" value="Genomic_DNA"/>
</dbReference>
<accession>A0A2H0BWH2</accession>
<proteinExistence type="predicted"/>
<evidence type="ECO:0000313" key="2">
    <source>
        <dbReference type="EMBL" id="PIP62027.1"/>
    </source>
</evidence>
<dbReference type="AlphaFoldDB" id="A0A2H0BWH2"/>
<reference evidence="2 3" key="1">
    <citation type="submission" date="2017-09" db="EMBL/GenBank/DDBJ databases">
        <title>Depth-based differentiation of microbial function through sediment-hosted aquifers and enrichment of novel symbionts in the deep terrestrial subsurface.</title>
        <authorList>
            <person name="Probst A.J."/>
            <person name="Ladd B."/>
            <person name="Jarett J.K."/>
            <person name="Geller-Mcgrath D.E."/>
            <person name="Sieber C.M."/>
            <person name="Emerson J.B."/>
            <person name="Anantharaman K."/>
            <person name="Thomas B.C."/>
            <person name="Malmstrom R."/>
            <person name="Stieglmeier M."/>
            <person name="Klingl A."/>
            <person name="Woyke T."/>
            <person name="Ryan C.M."/>
            <person name="Banfield J.F."/>
        </authorList>
    </citation>
    <scope>NUCLEOTIDE SEQUENCE [LARGE SCALE GENOMIC DNA]</scope>
    <source>
        <strain evidence="2">CG22_combo_CG10-13_8_21_14_all_38_20</strain>
    </source>
</reference>
<organism evidence="2 3">
    <name type="scientific">Candidatus Roizmanbacteria bacterium CG22_combo_CG10-13_8_21_14_all_38_20</name>
    <dbReference type="NCBI Taxonomy" id="1974862"/>
    <lineage>
        <taxon>Bacteria</taxon>
        <taxon>Candidatus Roizmaniibacteriota</taxon>
    </lineage>
</organism>
<keyword evidence="1" id="KW-0175">Coiled coil</keyword>
<gene>
    <name evidence="2" type="ORF">COW99_00925</name>
</gene>
<name>A0A2H0BWH2_9BACT</name>
<comment type="caution">
    <text evidence="2">The sequence shown here is derived from an EMBL/GenBank/DDBJ whole genome shotgun (WGS) entry which is preliminary data.</text>
</comment>
<protein>
    <submittedName>
        <fullName evidence="2">Uncharacterized protein</fullName>
    </submittedName>
</protein>